<dbReference type="Proteomes" id="UP000183832">
    <property type="component" value="Unassembled WGS sequence"/>
</dbReference>
<dbReference type="AlphaFoldDB" id="A0A1J1HFW3"/>
<dbReference type="InterPro" id="IPR005144">
    <property type="entry name" value="ATP-cone_dom"/>
</dbReference>
<dbReference type="InterPro" id="IPR039718">
    <property type="entry name" value="Rrm1"/>
</dbReference>
<comment type="subunit">
    <text evidence="2">Heterodimer of a large and a small subunit.</text>
</comment>
<dbReference type="GO" id="GO:0005971">
    <property type="term" value="C:ribonucleoside-diphosphate reductase complex"/>
    <property type="evidence" value="ECO:0007669"/>
    <property type="project" value="TreeGrafter"/>
</dbReference>
<proteinExistence type="inferred from homology"/>
<evidence type="ECO:0000256" key="8">
    <source>
        <dbReference type="ARBA" id="ARBA00024942"/>
    </source>
</evidence>
<dbReference type="NCBIfam" id="TIGR02506">
    <property type="entry name" value="NrdE_NrdA"/>
    <property type="match status" value="1"/>
</dbReference>
<dbReference type="Pfam" id="PF03477">
    <property type="entry name" value="ATP-cone"/>
    <property type="match status" value="1"/>
</dbReference>
<evidence type="ECO:0000256" key="3">
    <source>
        <dbReference type="ARBA" id="ARBA00022533"/>
    </source>
</evidence>
<protein>
    <recommendedName>
        <fullName evidence="10">Ribonucleoside-diphosphate reductase</fullName>
        <ecNumber evidence="10">1.17.4.1</ecNumber>
    </recommendedName>
</protein>
<reference evidence="13 14" key="1">
    <citation type="submission" date="2015-04" db="EMBL/GenBank/DDBJ databases">
        <authorList>
            <person name="Syromyatnikov M.Y."/>
            <person name="Popov V.N."/>
        </authorList>
    </citation>
    <scope>NUCLEOTIDE SEQUENCE [LARGE SCALE GENOMIC DNA]</scope>
</reference>
<dbReference type="Pfam" id="PF00317">
    <property type="entry name" value="Ribonuc_red_lgN"/>
    <property type="match status" value="1"/>
</dbReference>
<dbReference type="UniPathway" id="UPA00326"/>
<keyword evidence="6 10" id="KW-0560">Oxidoreductase</keyword>
<dbReference type="Pfam" id="PF02867">
    <property type="entry name" value="Ribonuc_red_lgC"/>
    <property type="match status" value="1"/>
</dbReference>
<keyword evidence="3" id="KW-0021">Allosteric enzyme</keyword>
<sequence length="816" mass="92299">MGKIGKMFVVKRDGRKEEIHFDKITSRIQKLCYGLNMDFVDPVSITLKVINGLYTGVTTVELDNLAAETAATMTTDHADYAVLAARIAVSNLHKETKKQFSDVMDDLFNMENEYLKKKTPMISDFHHDIIMKNADRLNSAIIYDRDFGYNYFGFKTLERSYLLRIKGKIVERPQHMLMRVAVGIHGEDIDAAIETYNLLSERYFTHASPTLFAAATPRPQLSSCFLLSMSEDSIEGIYGTLMQCSLISKSAGGIGLNVHCIRAKGSYIAGTNGISNGLVPMLRVYNNTARYVDQGGNKRPGAFAIYLEPWHGDIFEFLDLKKNTGKEEARARDMFYALWIPDLFMRRVESNGMWSLMCPHNSPNLFDTWEAEGRYIRQVKAQDLWFAIIESQVETGTPYMLYKDACNRKSNQQNVGTIRCSNLCTEIVEYSSKDEVAVCNLASIAVNMFVVANNGSKDYDFKKLKEVTKTVTKNLNKIIDVNYYPVPEAKRSNMRHRPIGIGVQGLADAFIMMRMPFESPEAQKLNQQIFETIYYGALEASCELAEEFGTYETYEGSPVSKGILQYDMWNKTPTDLWNWSTLKEKIAKHGVRNSLLVAPMPTASTAQILGNNESFEPYTSNVYNRRVLSGEFQVVNHHLIKDLTERDLWDDDMKNKIIGNNGSIQSIEEIPQDIREIYKTVWEMSVKNQIQMAADRGAFIDQSQSFNIHVAEPNYGKLTSIHFHAWKMGLKTGMYYLRTKPAANAIQFTVDKQRLNQNATTTVKMNGNGNISSPTSPSSAHNSPNKSVNGTDEREKKLAEMVCSLENKDDCLMCGS</sequence>
<dbReference type="PROSITE" id="PS51161">
    <property type="entry name" value="ATP_CONE"/>
    <property type="match status" value="1"/>
</dbReference>
<dbReference type="CDD" id="cd01679">
    <property type="entry name" value="RNR_I"/>
    <property type="match status" value="1"/>
</dbReference>
<accession>A0A1J1HFW3</accession>
<feature type="compositionally biased region" description="Low complexity" evidence="11">
    <location>
        <begin position="766"/>
        <end position="785"/>
    </location>
</feature>
<gene>
    <name evidence="13" type="ORF">CLUMA_CG000713</name>
</gene>
<dbReference type="InterPro" id="IPR008926">
    <property type="entry name" value="RNR_R1-su_N"/>
</dbReference>
<dbReference type="FunFam" id="3.20.70.20:FF:000010">
    <property type="entry name" value="Ribonucleoside-diphosphate reductase"/>
    <property type="match status" value="1"/>
</dbReference>
<comment type="catalytic activity">
    <reaction evidence="10">
        <text>a 2'-deoxyribonucleoside 5'-diphosphate + [thioredoxin]-disulfide + H2O = a ribonucleoside 5'-diphosphate + [thioredoxin]-dithiol</text>
        <dbReference type="Rhea" id="RHEA:23252"/>
        <dbReference type="Rhea" id="RHEA-COMP:10698"/>
        <dbReference type="Rhea" id="RHEA-COMP:10700"/>
        <dbReference type="ChEBI" id="CHEBI:15377"/>
        <dbReference type="ChEBI" id="CHEBI:29950"/>
        <dbReference type="ChEBI" id="CHEBI:50058"/>
        <dbReference type="ChEBI" id="CHEBI:57930"/>
        <dbReference type="ChEBI" id="CHEBI:73316"/>
        <dbReference type="EC" id="1.17.4.1"/>
    </reaction>
</comment>
<keyword evidence="4 9" id="KW-0547">Nucleotide-binding</keyword>
<dbReference type="STRING" id="568069.A0A1J1HFW3"/>
<dbReference type="InterPro" id="IPR013509">
    <property type="entry name" value="RNR_lsu_N"/>
</dbReference>
<keyword evidence="14" id="KW-1185">Reference proteome</keyword>
<evidence type="ECO:0000313" key="14">
    <source>
        <dbReference type="Proteomes" id="UP000183832"/>
    </source>
</evidence>
<comment type="similarity">
    <text evidence="1 10">Belongs to the ribonucleoside diphosphate reductase large chain family.</text>
</comment>
<evidence type="ECO:0000256" key="7">
    <source>
        <dbReference type="ARBA" id="ARBA00023116"/>
    </source>
</evidence>
<dbReference type="PANTHER" id="PTHR11573">
    <property type="entry name" value="RIBONUCLEOSIDE-DIPHOSPHATE REDUCTASE LARGE CHAIN"/>
    <property type="match status" value="1"/>
</dbReference>
<dbReference type="PANTHER" id="PTHR11573:SF6">
    <property type="entry name" value="RIBONUCLEOSIDE-DIPHOSPHATE REDUCTASE LARGE SUBUNIT"/>
    <property type="match status" value="1"/>
</dbReference>
<evidence type="ECO:0000256" key="6">
    <source>
        <dbReference type="ARBA" id="ARBA00023002"/>
    </source>
</evidence>
<keyword evidence="7 10" id="KW-0215">Deoxyribonucleotide synthesis</keyword>
<evidence type="ECO:0000256" key="10">
    <source>
        <dbReference type="RuleBase" id="RU003410"/>
    </source>
</evidence>
<name>A0A1J1HFW3_9DIPT</name>
<evidence type="ECO:0000256" key="5">
    <source>
        <dbReference type="ARBA" id="ARBA00022840"/>
    </source>
</evidence>
<dbReference type="GO" id="GO:0009263">
    <property type="term" value="P:deoxyribonucleotide biosynthetic process"/>
    <property type="evidence" value="ECO:0007669"/>
    <property type="project" value="UniProtKB-KW"/>
</dbReference>
<evidence type="ECO:0000256" key="11">
    <source>
        <dbReference type="SAM" id="MobiDB-lite"/>
    </source>
</evidence>
<dbReference type="PROSITE" id="PS00089">
    <property type="entry name" value="RIBORED_LARGE"/>
    <property type="match status" value="1"/>
</dbReference>
<evidence type="ECO:0000256" key="2">
    <source>
        <dbReference type="ARBA" id="ARBA00011771"/>
    </source>
</evidence>
<dbReference type="EC" id="1.17.4.1" evidence="10"/>
<dbReference type="GO" id="GO:0005524">
    <property type="term" value="F:ATP binding"/>
    <property type="evidence" value="ECO:0007669"/>
    <property type="project" value="UniProtKB-UniRule"/>
</dbReference>
<dbReference type="EMBL" id="CVRI01000002">
    <property type="protein sequence ID" value="CRK86888.1"/>
    <property type="molecule type" value="Genomic_DNA"/>
</dbReference>
<comment type="function">
    <text evidence="8 10">Provides the precursors necessary for DNA synthesis. Catalyzes the biosynthesis of deoxyribonucleotides from the corresponding ribonucleotides.</text>
</comment>
<dbReference type="InterPro" id="IPR013346">
    <property type="entry name" value="NrdE_NrdA_C"/>
</dbReference>
<keyword evidence="5 9" id="KW-0067">ATP-binding</keyword>
<dbReference type="SUPFAM" id="SSF48168">
    <property type="entry name" value="R1 subunit of ribonucleotide reductase, N-terminal domain"/>
    <property type="match status" value="1"/>
</dbReference>
<feature type="domain" description="ATP-cone" evidence="12">
    <location>
        <begin position="7"/>
        <end position="98"/>
    </location>
</feature>
<dbReference type="OrthoDB" id="3000483at2759"/>
<evidence type="ECO:0000256" key="4">
    <source>
        <dbReference type="ARBA" id="ARBA00022741"/>
    </source>
</evidence>
<dbReference type="SUPFAM" id="SSF51998">
    <property type="entry name" value="PFL-like glycyl radical enzymes"/>
    <property type="match status" value="1"/>
</dbReference>
<dbReference type="GO" id="GO:0004748">
    <property type="term" value="F:ribonucleoside-diphosphate reductase activity, thioredoxin disulfide as acceptor"/>
    <property type="evidence" value="ECO:0007669"/>
    <property type="project" value="UniProtKB-EC"/>
</dbReference>
<evidence type="ECO:0000259" key="12">
    <source>
        <dbReference type="PROSITE" id="PS51161"/>
    </source>
</evidence>
<evidence type="ECO:0000313" key="13">
    <source>
        <dbReference type="EMBL" id="CRK86888.1"/>
    </source>
</evidence>
<feature type="region of interest" description="Disordered" evidence="11">
    <location>
        <begin position="762"/>
        <end position="794"/>
    </location>
</feature>
<dbReference type="Gene3D" id="3.20.70.20">
    <property type="match status" value="1"/>
</dbReference>
<dbReference type="InterPro" id="IPR000788">
    <property type="entry name" value="RNR_lg_C"/>
</dbReference>
<dbReference type="PRINTS" id="PR01183">
    <property type="entry name" value="RIBORDTASEM1"/>
</dbReference>
<evidence type="ECO:0000256" key="1">
    <source>
        <dbReference type="ARBA" id="ARBA00010406"/>
    </source>
</evidence>
<evidence type="ECO:0000256" key="9">
    <source>
        <dbReference type="PROSITE-ProRule" id="PRU00492"/>
    </source>
</evidence>
<organism evidence="13 14">
    <name type="scientific">Clunio marinus</name>
    <dbReference type="NCBI Taxonomy" id="568069"/>
    <lineage>
        <taxon>Eukaryota</taxon>
        <taxon>Metazoa</taxon>
        <taxon>Ecdysozoa</taxon>
        <taxon>Arthropoda</taxon>
        <taxon>Hexapoda</taxon>
        <taxon>Insecta</taxon>
        <taxon>Pterygota</taxon>
        <taxon>Neoptera</taxon>
        <taxon>Endopterygota</taxon>
        <taxon>Diptera</taxon>
        <taxon>Nematocera</taxon>
        <taxon>Chironomoidea</taxon>
        <taxon>Chironomidae</taxon>
        <taxon>Clunio</taxon>
    </lineage>
</organism>